<keyword evidence="2" id="KW-1185">Reference proteome</keyword>
<accession>A0ACC0HT88</accession>
<protein>
    <submittedName>
        <fullName evidence="1">Uncharacterized protein</fullName>
    </submittedName>
</protein>
<comment type="caution">
    <text evidence="1">The sequence shown here is derived from an EMBL/GenBank/DDBJ whole genome shotgun (WGS) entry which is preliminary data.</text>
</comment>
<proteinExistence type="predicted"/>
<evidence type="ECO:0000313" key="1">
    <source>
        <dbReference type="EMBL" id="KAI8016148.1"/>
    </source>
</evidence>
<dbReference type="Proteomes" id="UP001060215">
    <property type="component" value="Chromosome 4"/>
</dbReference>
<gene>
    <name evidence="1" type="ORF">LOK49_LG05G01275</name>
</gene>
<name>A0ACC0HT88_9ERIC</name>
<sequence length="101" mass="11819">MQQSKLTYHAFHLSQNSLTLHTHTQTIFELHCVQIRPCLCILIRIWEVHKRVNHSRNFNVHMRLKGLTWPLAVTLNYQMLSRSLGQAVALVCTLSLDETWP</sequence>
<reference evidence="1 2" key="1">
    <citation type="journal article" date="2022" name="Plant J.">
        <title>Chromosome-level genome of Camellia lanceoleosa provides a valuable resource for understanding genome evolution and self-incompatibility.</title>
        <authorList>
            <person name="Gong W."/>
            <person name="Xiao S."/>
            <person name="Wang L."/>
            <person name="Liao Z."/>
            <person name="Chang Y."/>
            <person name="Mo W."/>
            <person name="Hu G."/>
            <person name="Li W."/>
            <person name="Zhao G."/>
            <person name="Zhu H."/>
            <person name="Hu X."/>
            <person name="Ji K."/>
            <person name="Xiang X."/>
            <person name="Song Q."/>
            <person name="Yuan D."/>
            <person name="Jin S."/>
            <person name="Zhang L."/>
        </authorList>
    </citation>
    <scope>NUCLEOTIDE SEQUENCE [LARGE SCALE GENOMIC DNA]</scope>
    <source>
        <strain evidence="1">SQ_2022a</strain>
    </source>
</reference>
<evidence type="ECO:0000313" key="2">
    <source>
        <dbReference type="Proteomes" id="UP001060215"/>
    </source>
</evidence>
<organism evidence="1 2">
    <name type="scientific">Camellia lanceoleosa</name>
    <dbReference type="NCBI Taxonomy" id="1840588"/>
    <lineage>
        <taxon>Eukaryota</taxon>
        <taxon>Viridiplantae</taxon>
        <taxon>Streptophyta</taxon>
        <taxon>Embryophyta</taxon>
        <taxon>Tracheophyta</taxon>
        <taxon>Spermatophyta</taxon>
        <taxon>Magnoliopsida</taxon>
        <taxon>eudicotyledons</taxon>
        <taxon>Gunneridae</taxon>
        <taxon>Pentapetalae</taxon>
        <taxon>asterids</taxon>
        <taxon>Ericales</taxon>
        <taxon>Theaceae</taxon>
        <taxon>Camellia</taxon>
    </lineage>
</organism>
<dbReference type="EMBL" id="CM045761">
    <property type="protein sequence ID" value="KAI8016148.1"/>
    <property type="molecule type" value="Genomic_DNA"/>
</dbReference>